<evidence type="ECO:0000313" key="5">
    <source>
        <dbReference type="EMBL" id="GAA1988327.1"/>
    </source>
</evidence>
<evidence type="ECO:0000256" key="4">
    <source>
        <dbReference type="SAM" id="MobiDB-lite"/>
    </source>
</evidence>
<gene>
    <name evidence="5" type="ORF">GCM10009754_78020</name>
</gene>
<dbReference type="Gene3D" id="3.40.50.11710">
    <property type="entry name" value="Cyclodipeptide synthase"/>
    <property type="match status" value="1"/>
</dbReference>
<keyword evidence="6" id="KW-1185">Reference proteome</keyword>
<proteinExistence type="inferred from homology"/>
<dbReference type="Pfam" id="PF16715">
    <property type="entry name" value="CDPS"/>
    <property type="match status" value="1"/>
</dbReference>
<dbReference type="InterPro" id="IPR030903">
    <property type="entry name" value="CDPS"/>
</dbReference>
<accession>A0ABN2SML7</accession>
<feature type="compositionally biased region" description="Basic and acidic residues" evidence="4">
    <location>
        <begin position="217"/>
        <end position="230"/>
    </location>
</feature>
<sequence length="240" mass="26943">MFTLDPLDERYFLPGAEHVTIGLSPWNGRYKPRYIEALTTWARQAFGKVDVFVPGYQAAHTLVAAGFPVSEAVRRTRRTINKLRNPALRALTAAGEPEPEKHVLTWTQLHSRPEYQRGLARVHEAYEHNPAVRGACRSTARAAIDRMDSEPEITDERIDLAVGYALAELPLVLDGPEVYQVESTMFVYHKEMELLDPFLRPGAPVRPAPGQGYAVVTDREENDHERRRADPAAAVPVPAR</sequence>
<organism evidence="5 6">
    <name type="scientific">Amycolatopsis minnesotensis</name>
    <dbReference type="NCBI Taxonomy" id="337894"/>
    <lineage>
        <taxon>Bacteria</taxon>
        <taxon>Bacillati</taxon>
        <taxon>Actinomycetota</taxon>
        <taxon>Actinomycetes</taxon>
        <taxon>Pseudonocardiales</taxon>
        <taxon>Pseudonocardiaceae</taxon>
        <taxon>Amycolatopsis</taxon>
    </lineage>
</organism>
<name>A0ABN2SML7_9PSEU</name>
<dbReference type="EMBL" id="BAAANN010000048">
    <property type="protein sequence ID" value="GAA1988327.1"/>
    <property type="molecule type" value="Genomic_DNA"/>
</dbReference>
<reference evidence="5 6" key="1">
    <citation type="journal article" date="2019" name="Int. J. Syst. Evol. Microbiol.">
        <title>The Global Catalogue of Microorganisms (GCM) 10K type strain sequencing project: providing services to taxonomists for standard genome sequencing and annotation.</title>
        <authorList>
            <consortium name="The Broad Institute Genomics Platform"/>
            <consortium name="The Broad Institute Genome Sequencing Center for Infectious Disease"/>
            <person name="Wu L."/>
            <person name="Ma J."/>
        </authorList>
    </citation>
    <scope>NUCLEOTIDE SEQUENCE [LARGE SCALE GENOMIC DNA]</scope>
    <source>
        <strain evidence="5 6">JCM 14545</strain>
    </source>
</reference>
<protein>
    <recommendedName>
        <fullName evidence="3">Cyclodipeptide synthase</fullName>
    </recommendedName>
</protein>
<comment type="similarity">
    <text evidence="1">Belongs to the CDPS family.</text>
</comment>
<feature type="compositionally biased region" description="Low complexity" evidence="4">
    <location>
        <begin position="231"/>
        <end position="240"/>
    </location>
</feature>
<comment type="caution">
    <text evidence="5">The sequence shown here is derived from an EMBL/GenBank/DDBJ whole genome shotgun (WGS) entry which is preliminary data.</text>
</comment>
<dbReference type="RefSeq" id="WP_344430438.1">
    <property type="nucleotide sequence ID" value="NZ_BAAANN010000048.1"/>
</dbReference>
<evidence type="ECO:0000313" key="6">
    <source>
        <dbReference type="Proteomes" id="UP001501116"/>
    </source>
</evidence>
<evidence type="ECO:0000256" key="1">
    <source>
        <dbReference type="ARBA" id="ARBA00006034"/>
    </source>
</evidence>
<dbReference type="InterPro" id="IPR038622">
    <property type="entry name" value="CDPS_sf"/>
</dbReference>
<dbReference type="NCBIfam" id="TIGR04539">
    <property type="entry name" value="tRNA_cyclodipep"/>
    <property type="match status" value="1"/>
</dbReference>
<evidence type="ECO:0000256" key="2">
    <source>
        <dbReference type="ARBA" id="ARBA00022679"/>
    </source>
</evidence>
<keyword evidence="2" id="KW-0808">Transferase</keyword>
<dbReference type="Proteomes" id="UP001501116">
    <property type="component" value="Unassembled WGS sequence"/>
</dbReference>
<feature type="region of interest" description="Disordered" evidence="4">
    <location>
        <begin position="205"/>
        <end position="240"/>
    </location>
</feature>
<evidence type="ECO:0000256" key="3">
    <source>
        <dbReference type="ARBA" id="ARBA00030771"/>
    </source>
</evidence>